<comment type="subcellular location">
    <subcellularLocation>
        <location evidence="2">Membrane</location>
        <topology evidence="2">Multi-pass membrane protein</topology>
    </subcellularLocation>
</comment>
<dbReference type="SMART" id="SM00744">
    <property type="entry name" value="RINGv"/>
    <property type="match status" value="1"/>
</dbReference>
<dbReference type="Proteomes" id="UP000694888">
    <property type="component" value="Unplaced"/>
</dbReference>
<feature type="compositionally biased region" description="Gly residues" evidence="13">
    <location>
        <begin position="751"/>
        <end position="767"/>
    </location>
</feature>
<dbReference type="SUPFAM" id="SSF57850">
    <property type="entry name" value="RING/U-box"/>
    <property type="match status" value="1"/>
</dbReference>
<feature type="domain" description="RING-type" evidence="14">
    <location>
        <begin position="1496"/>
        <end position="1537"/>
    </location>
</feature>
<keyword evidence="8" id="KW-0833">Ubl conjugation pathway</keyword>
<evidence type="ECO:0000256" key="8">
    <source>
        <dbReference type="ARBA" id="ARBA00022786"/>
    </source>
</evidence>
<feature type="compositionally biased region" description="Basic residues" evidence="13">
    <location>
        <begin position="1053"/>
        <end position="1075"/>
    </location>
</feature>
<dbReference type="PANTHER" id="PTHR45977:SF4">
    <property type="entry name" value="RING-TYPE DOMAIN-CONTAINING PROTEIN"/>
    <property type="match status" value="1"/>
</dbReference>
<dbReference type="SMART" id="SM00184">
    <property type="entry name" value="RING"/>
    <property type="match status" value="1"/>
</dbReference>
<evidence type="ECO:0000256" key="6">
    <source>
        <dbReference type="ARBA" id="ARBA00022723"/>
    </source>
</evidence>
<evidence type="ECO:0000256" key="5">
    <source>
        <dbReference type="ARBA" id="ARBA00022692"/>
    </source>
</evidence>
<name>A0ABM1A4X2_APLCA</name>
<dbReference type="RefSeq" id="XP_012940898.1">
    <property type="nucleotide sequence ID" value="XM_013085444.2"/>
</dbReference>
<feature type="compositionally biased region" description="Pro residues" evidence="13">
    <location>
        <begin position="1313"/>
        <end position="1334"/>
    </location>
</feature>
<dbReference type="GeneID" id="101859800"/>
<feature type="compositionally biased region" description="Basic and acidic residues" evidence="13">
    <location>
        <begin position="1476"/>
        <end position="1489"/>
    </location>
</feature>
<evidence type="ECO:0000259" key="14">
    <source>
        <dbReference type="PROSITE" id="PS50089"/>
    </source>
</evidence>
<dbReference type="InterPro" id="IPR011016">
    <property type="entry name" value="Znf_RING-CH"/>
</dbReference>
<dbReference type="InterPro" id="IPR013083">
    <property type="entry name" value="Znf_RING/FYVE/PHD"/>
</dbReference>
<keyword evidence="9" id="KW-0862">Zinc</keyword>
<feature type="region of interest" description="Disordered" evidence="13">
    <location>
        <begin position="93"/>
        <end position="226"/>
    </location>
</feature>
<evidence type="ECO:0000313" key="16">
    <source>
        <dbReference type="RefSeq" id="XP_012940898.1"/>
    </source>
</evidence>
<keyword evidence="7 12" id="KW-0863">Zinc-finger</keyword>
<feature type="compositionally biased region" description="Pro residues" evidence="13">
    <location>
        <begin position="1274"/>
        <end position="1286"/>
    </location>
</feature>
<evidence type="ECO:0000256" key="12">
    <source>
        <dbReference type="PROSITE-ProRule" id="PRU00175"/>
    </source>
</evidence>
<accession>A0ABM1A4X2</accession>
<keyword evidence="10" id="KW-1133">Transmembrane helix</keyword>
<proteinExistence type="predicted"/>
<dbReference type="PROSITE" id="PS50089">
    <property type="entry name" value="ZF_RING_2"/>
    <property type="match status" value="1"/>
</dbReference>
<dbReference type="Pfam" id="PF13639">
    <property type="entry name" value="zf-RING_2"/>
    <property type="match status" value="1"/>
</dbReference>
<protein>
    <recommendedName>
        <fullName evidence="3">RING-type E3 ubiquitin transferase</fullName>
        <ecNumber evidence="3">2.3.2.27</ecNumber>
    </recommendedName>
</protein>
<evidence type="ECO:0000256" key="2">
    <source>
        <dbReference type="ARBA" id="ARBA00004141"/>
    </source>
</evidence>
<feature type="region of interest" description="Disordered" evidence="13">
    <location>
        <begin position="1"/>
        <end position="66"/>
    </location>
</feature>
<feature type="compositionally biased region" description="Low complexity" evidence="13">
    <location>
        <begin position="658"/>
        <end position="686"/>
    </location>
</feature>
<dbReference type="CDD" id="cd16474">
    <property type="entry name" value="RING-H2_RNF111-like"/>
    <property type="match status" value="1"/>
</dbReference>
<feature type="region of interest" description="Disordered" evidence="13">
    <location>
        <begin position="402"/>
        <end position="426"/>
    </location>
</feature>
<feature type="compositionally biased region" description="Low complexity" evidence="13">
    <location>
        <begin position="948"/>
        <end position="963"/>
    </location>
</feature>
<evidence type="ECO:0000256" key="9">
    <source>
        <dbReference type="ARBA" id="ARBA00022833"/>
    </source>
</evidence>
<feature type="region of interest" description="Disordered" evidence="13">
    <location>
        <begin position="924"/>
        <end position="967"/>
    </location>
</feature>
<evidence type="ECO:0000256" key="10">
    <source>
        <dbReference type="ARBA" id="ARBA00022989"/>
    </source>
</evidence>
<feature type="region of interest" description="Disordered" evidence="13">
    <location>
        <begin position="1203"/>
        <end position="1228"/>
    </location>
</feature>
<dbReference type="PANTHER" id="PTHR45977">
    <property type="entry name" value="TARGET OF ERK KINASE MPK-1"/>
    <property type="match status" value="1"/>
</dbReference>
<feature type="compositionally biased region" description="Low complexity" evidence="13">
    <location>
        <begin position="1031"/>
        <end position="1043"/>
    </location>
</feature>
<feature type="compositionally biased region" description="Low complexity" evidence="13">
    <location>
        <begin position="199"/>
        <end position="210"/>
    </location>
</feature>
<feature type="compositionally biased region" description="Low complexity" evidence="13">
    <location>
        <begin position="768"/>
        <end position="783"/>
    </location>
</feature>
<reference evidence="16" key="1">
    <citation type="submission" date="2025-08" db="UniProtKB">
        <authorList>
            <consortium name="RefSeq"/>
        </authorList>
    </citation>
    <scope>IDENTIFICATION</scope>
</reference>
<organism evidence="15 16">
    <name type="scientific">Aplysia californica</name>
    <name type="common">California sea hare</name>
    <dbReference type="NCBI Taxonomy" id="6500"/>
    <lineage>
        <taxon>Eukaryota</taxon>
        <taxon>Metazoa</taxon>
        <taxon>Spiralia</taxon>
        <taxon>Lophotrochozoa</taxon>
        <taxon>Mollusca</taxon>
        <taxon>Gastropoda</taxon>
        <taxon>Heterobranchia</taxon>
        <taxon>Euthyneura</taxon>
        <taxon>Tectipleura</taxon>
        <taxon>Aplysiida</taxon>
        <taxon>Aplysioidea</taxon>
        <taxon>Aplysiidae</taxon>
        <taxon>Aplysia</taxon>
    </lineage>
</organism>
<keyword evidence="5" id="KW-0812">Transmembrane</keyword>
<feature type="region of interest" description="Disordered" evidence="13">
    <location>
        <begin position="1260"/>
        <end position="1360"/>
    </location>
</feature>
<feature type="compositionally biased region" description="Pro residues" evidence="13">
    <location>
        <begin position="1342"/>
        <end position="1353"/>
    </location>
</feature>
<feature type="compositionally biased region" description="Low complexity" evidence="13">
    <location>
        <begin position="1207"/>
        <end position="1228"/>
    </location>
</feature>
<evidence type="ECO:0000256" key="1">
    <source>
        <dbReference type="ARBA" id="ARBA00000900"/>
    </source>
</evidence>
<evidence type="ECO:0000256" key="3">
    <source>
        <dbReference type="ARBA" id="ARBA00012483"/>
    </source>
</evidence>
<evidence type="ECO:0000313" key="15">
    <source>
        <dbReference type="Proteomes" id="UP000694888"/>
    </source>
</evidence>
<keyword evidence="11" id="KW-0472">Membrane</keyword>
<keyword evidence="6" id="KW-0479">Metal-binding</keyword>
<comment type="catalytic activity">
    <reaction evidence="1">
        <text>S-ubiquitinyl-[E2 ubiquitin-conjugating enzyme]-L-cysteine + [acceptor protein]-L-lysine = [E2 ubiquitin-conjugating enzyme]-L-cysteine + N(6)-ubiquitinyl-[acceptor protein]-L-lysine.</text>
        <dbReference type="EC" id="2.3.2.27"/>
    </reaction>
</comment>
<dbReference type="InterPro" id="IPR001841">
    <property type="entry name" value="Znf_RING"/>
</dbReference>
<gene>
    <name evidence="16" type="primary">LOC101859800</name>
</gene>
<feature type="region of interest" description="Disordered" evidence="13">
    <location>
        <begin position="658"/>
        <end position="868"/>
    </location>
</feature>
<dbReference type="Gene3D" id="3.30.40.10">
    <property type="entry name" value="Zinc/RING finger domain, C3HC4 (zinc finger)"/>
    <property type="match status" value="1"/>
</dbReference>
<sequence>MEEEEGASASASGVMPMAWLPSPPVDLETRKQSETESGDASLVLVEETSAPTMDTVECEAPPSSSDDMNFIIVAEAAAEEATTALYQDLDSTWSGEGAMEAEETSEDAKSSPVIDCNMPGILNHLSGLLEDTEPSTSLTGAACGGQRRSSGPARLSGAQSSSSSEEGESANSARRSGRPRLEAGAGGGAERESTYGVESHQSSSPSSPHPDFLEFEPNSSSNDAWDPMNPFKLFNLPDPDERNGSPDRFIPRYHQPWAVRPRSQRERGRFDIFNLLGDGEQSCGRQPTAMPPLPPRAPIGTQMIEPPHSGPRSTPISSSILGSSAMEPRFDVPCYPDVPLRLHSPSPEHGLGEDGVLLTEEDLPSNFCAVEYERAHGDAAFERAPGSERSRTTRILRDVDILAPSDNPSGHRTWPSEPVADSTDPASMEDMPAVRNFSGTLSDLMRSEDSDVPFHRRQHRHSMEEMVETVFGQDGMTFSLPVPRDQGQMGSCRSSSSREPLRCHGCLRSMMRNPAVPSCPSSSCRIKTSCGGSSQARPTSSTAMADARGADNGLCNGASTRETSTSTATTYPSFLEPDPPEAATSTLTTQLTSVTSSTDVVSSTGVVPPAHLGLDSSATNGDDAAALVSEAEPAFTSAGEQLAMDTIFSTPVMAASSSATTTSSSSSSSPLSSSALQSSSRGASSLPKPWNDWLQDIHNSGNPVQPGPSSSVNAAPSSASSQWNEGDESSVMMPTAGPSFESQTSSDGVVSLGGGGGGGSGGGGSGVSNGSTSTTATAASAASDDSDVEVVMVKPRIVIDLTDSDEEPQPSSTESEPMAAELESRESSGPNEEDQGPFEMTFEPPPSASPPLNTQVFRPTSFPQNRSLRVPTMRSYGYVPLPSSFCSGQHDPRPTCAHEPPPPPESSAPPFGVFPCCRHCHRGPATHGRMRHPASQQRIEAVRPSDASSDPCSPRGRSRPPGGFHSLLLHTASRSTSGSSSNSSFAAPVTSTAASPCSVATSSSSSSSSSSSATASSTGVLSAAPPPPPMVAAAQPAHMQPAQFWPPQPLPQLHHHHHHHHHMGHAPHHLHHGRFSHSPAAAHEPHHHHHHTPSTGGPSRRGCYYYSTSSPAVVTSPPSSGSHQPHGHLMPYSFVPGSREVVGRGHPTSGMGLEFQRGMSIRAGQPPPQAHIHHHHHHHPTEPGWPLVHTPCYRNCPPMHPSLHQHPTPQSGPAAAAAAVSAATPGSPAPTLCFHSAPSSSSQQQASCSSAGWCHHAGGPPGSVPLGGPGSTSVPPPSAAPPPPGAPGQSNAVHRVLRADPPAPMSVDISPLQAPPPPSVAPPAPQAPPPPGPPSGAEGGHPGPPLAPPPSVPYPAANGASPHVIHHRGMRVCERSHLIPMVPHSRMWTDVVMPYPSLRQVPMPLNLQAGMERSHPRLDYEYHLPMMGHFMDRFAVESPFPLESHFRPGLDIHHGNVLGATQETIERNTLPHKYRKVESSSGDKEEADNNNHQEKCTICLCEFEANEDVRRLPCMHLFHSDCVDQWLSTNKKCPICRVDIEAATKGVQQLWPDFSS</sequence>
<keyword evidence="4" id="KW-0808">Transferase</keyword>
<feature type="region of interest" description="Disordered" evidence="13">
    <location>
        <begin position="1468"/>
        <end position="1489"/>
    </location>
</feature>
<feature type="compositionally biased region" description="Polar residues" evidence="13">
    <location>
        <begin position="850"/>
        <end position="867"/>
    </location>
</feature>
<feature type="compositionally biased region" description="Low complexity" evidence="13">
    <location>
        <begin position="707"/>
        <end position="721"/>
    </location>
</feature>
<evidence type="ECO:0000256" key="4">
    <source>
        <dbReference type="ARBA" id="ARBA00022679"/>
    </source>
</evidence>
<feature type="compositionally biased region" description="Low complexity" evidence="13">
    <location>
        <begin position="156"/>
        <end position="174"/>
    </location>
</feature>
<evidence type="ECO:0000256" key="13">
    <source>
        <dbReference type="SAM" id="MobiDB-lite"/>
    </source>
</evidence>
<feature type="region of interest" description="Disordered" evidence="13">
    <location>
        <begin position="995"/>
        <end position="1103"/>
    </location>
</feature>
<evidence type="ECO:0000256" key="7">
    <source>
        <dbReference type="ARBA" id="ARBA00022771"/>
    </source>
</evidence>
<dbReference type="EC" id="2.3.2.27" evidence="3"/>
<feature type="compositionally biased region" description="Gly residues" evidence="13">
    <location>
        <begin position="1260"/>
        <end position="1270"/>
    </location>
</feature>
<keyword evidence="15" id="KW-1185">Reference proteome</keyword>
<evidence type="ECO:0000256" key="11">
    <source>
        <dbReference type="ARBA" id="ARBA00023136"/>
    </source>
</evidence>
<feature type="compositionally biased region" description="Low complexity" evidence="13">
    <location>
        <begin position="995"/>
        <end position="1023"/>
    </location>
</feature>